<reference evidence="3" key="1">
    <citation type="journal article" date="2019" name="Int. J. Syst. Evol. Microbiol.">
        <title>The Global Catalogue of Microorganisms (GCM) 10K type strain sequencing project: providing services to taxonomists for standard genome sequencing and annotation.</title>
        <authorList>
            <consortium name="The Broad Institute Genomics Platform"/>
            <consortium name="The Broad Institute Genome Sequencing Center for Infectious Disease"/>
            <person name="Wu L."/>
            <person name="Ma J."/>
        </authorList>
    </citation>
    <scope>NUCLEOTIDE SEQUENCE [LARGE SCALE GENOMIC DNA]</scope>
    <source>
        <strain evidence="3">JCM 31486</strain>
    </source>
</reference>
<protein>
    <submittedName>
        <fullName evidence="2">NAD(P)H-binding protein</fullName>
    </submittedName>
</protein>
<proteinExistence type="predicted"/>
<accession>A0ABW3M553</accession>
<evidence type="ECO:0000259" key="1">
    <source>
        <dbReference type="Pfam" id="PF13460"/>
    </source>
</evidence>
<dbReference type="Pfam" id="PF13460">
    <property type="entry name" value="NAD_binding_10"/>
    <property type="match status" value="1"/>
</dbReference>
<dbReference type="PANTHER" id="PTHR43162:SF1">
    <property type="entry name" value="PRESTALK A DIFFERENTIATION PROTEIN A"/>
    <property type="match status" value="1"/>
</dbReference>
<dbReference type="Proteomes" id="UP001597045">
    <property type="component" value="Unassembled WGS sequence"/>
</dbReference>
<evidence type="ECO:0000313" key="3">
    <source>
        <dbReference type="Proteomes" id="UP001597045"/>
    </source>
</evidence>
<dbReference type="InterPro" id="IPR036291">
    <property type="entry name" value="NAD(P)-bd_dom_sf"/>
</dbReference>
<dbReference type="InterPro" id="IPR016040">
    <property type="entry name" value="NAD(P)-bd_dom"/>
</dbReference>
<dbReference type="SUPFAM" id="SSF51735">
    <property type="entry name" value="NAD(P)-binding Rossmann-fold domains"/>
    <property type="match status" value="1"/>
</dbReference>
<keyword evidence="3" id="KW-1185">Reference proteome</keyword>
<evidence type="ECO:0000313" key="2">
    <source>
        <dbReference type="EMBL" id="MFD1045417.1"/>
    </source>
</evidence>
<organism evidence="2 3">
    <name type="scientific">Kibdelosporangium lantanae</name>
    <dbReference type="NCBI Taxonomy" id="1497396"/>
    <lineage>
        <taxon>Bacteria</taxon>
        <taxon>Bacillati</taxon>
        <taxon>Actinomycetota</taxon>
        <taxon>Actinomycetes</taxon>
        <taxon>Pseudonocardiales</taxon>
        <taxon>Pseudonocardiaceae</taxon>
        <taxon>Kibdelosporangium</taxon>
    </lineage>
</organism>
<dbReference type="PANTHER" id="PTHR43162">
    <property type="match status" value="1"/>
</dbReference>
<name>A0ABW3M553_9PSEU</name>
<dbReference type="Gene3D" id="3.40.50.720">
    <property type="entry name" value="NAD(P)-binding Rossmann-like Domain"/>
    <property type="match status" value="1"/>
</dbReference>
<feature type="domain" description="NAD(P)-binding" evidence="1">
    <location>
        <begin position="7"/>
        <end position="175"/>
    </location>
</feature>
<sequence length="276" mass="29519">MTVLVTGATGNVGRAVVELLVGQGVSVRAVSRNPRSLPGEVDVRSADLTDPASLGDVLAGVEKVYLYTLRSGVDSFLAAARAAGVRQVVLLSALAAGDDDPDNAIAQMHLRVERAVASSGISWTFLRPGPFAANTLHWATSIKDSGGVRIPYAQAQNASIHELDIAEVSVAALLEDGHAGATYVLTGPESLTQERHVSLISEAIGKSLWVEDLTGDDARAALTEAFRSPELVDTRIRYYEQTLSRPDFVSDTTEKVLGRPGRTFAQWAQDHRADFR</sequence>
<dbReference type="Gene3D" id="3.90.25.10">
    <property type="entry name" value="UDP-galactose 4-epimerase, domain 1"/>
    <property type="match status" value="1"/>
</dbReference>
<comment type="caution">
    <text evidence="2">The sequence shown here is derived from an EMBL/GenBank/DDBJ whole genome shotgun (WGS) entry which is preliminary data.</text>
</comment>
<dbReference type="InterPro" id="IPR051604">
    <property type="entry name" value="Ergot_Alk_Oxidoreductase"/>
</dbReference>
<gene>
    <name evidence="2" type="ORF">ACFQ1S_07355</name>
</gene>
<dbReference type="EMBL" id="JBHTIS010000292">
    <property type="protein sequence ID" value="MFD1045417.1"/>
    <property type="molecule type" value="Genomic_DNA"/>
</dbReference>